<feature type="domain" description="GWxTD" evidence="1">
    <location>
        <begin position="242"/>
        <end position="373"/>
    </location>
</feature>
<sequence>TDYVTYKAPLPGKTYLNYHFSLDNADITYKRDNEGFDGAIEATLYLYNEKEELQARQNLKQSFHCLRFDKTIASDITHYLCLRLSVNPGDYRARFVIRDKHSNKEFTKKESLHVPSYYGGFHLSAIQLLSAPARPGGRAYPNLERTYFFSAPVAHIYYESYFPESTDNVEVTYTLMKEDGGIVYTKKERVAVATRNPGFKTTLSTTSLAPGAYRLRISQNNGGAIAETENSFTVVQSPIDLRFKTYEQALREIRYLLTAAQYDSMRAITANHWQQALNEFWKKRDPRGQTPLNDVMLEYYRRMQNANKWFGSSYKKGWLTDLGMVYILLGQPDVVVKAVSSDRFAGGRQIWEYRKLHLRFTFISQSVFSEYSLINKNDLLLAARD</sequence>
<evidence type="ECO:0000313" key="2">
    <source>
        <dbReference type="EMBL" id="HED11815.1"/>
    </source>
</evidence>
<reference evidence="2" key="1">
    <citation type="journal article" date="2020" name="mSystems">
        <title>Genome- and Community-Level Interaction Insights into Carbon Utilization and Element Cycling Functions of Hydrothermarchaeota in Hydrothermal Sediment.</title>
        <authorList>
            <person name="Zhou Z."/>
            <person name="Liu Y."/>
            <person name="Xu W."/>
            <person name="Pan J."/>
            <person name="Luo Z.H."/>
            <person name="Li M."/>
        </authorList>
    </citation>
    <scope>NUCLEOTIDE SEQUENCE [LARGE SCALE GENOMIC DNA]</scope>
    <source>
        <strain evidence="2">HyVt-456</strain>
    </source>
</reference>
<feature type="non-terminal residue" evidence="2">
    <location>
        <position position="1"/>
    </location>
</feature>
<organism evidence="2">
    <name type="scientific">Caldithrix abyssi</name>
    <dbReference type="NCBI Taxonomy" id="187145"/>
    <lineage>
        <taxon>Bacteria</taxon>
        <taxon>Pseudomonadati</taxon>
        <taxon>Calditrichota</taxon>
        <taxon>Calditrichia</taxon>
        <taxon>Calditrichales</taxon>
        <taxon>Calditrichaceae</taxon>
        <taxon>Caldithrix</taxon>
    </lineage>
</organism>
<evidence type="ECO:0000259" key="1">
    <source>
        <dbReference type="Pfam" id="PF20094"/>
    </source>
</evidence>
<dbReference type="EMBL" id="DRLD01000397">
    <property type="protein sequence ID" value="HED11815.1"/>
    <property type="molecule type" value="Genomic_DNA"/>
</dbReference>
<protein>
    <submittedName>
        <fullName evidence="2">GWxTD domain-containing protein</fullName>
    </submittedName>
</protein>
<dbReference type="NCBIfam" id="TIGR04514">
    <property type="entry name" value="GWxTD_dom"/>
    <property type="match status" value="1"/>
</dbReference>
<name>A0A7V1LPR7_CALAY</name>
<dbReference type="Pfam" id="PF20094">
    <property type="entry name" value="GWxTD_dom"/>
    <property type="match status" value="1"/>
</dbReference>
<dbReference type="AlphaFoldDB" id="A0A7V1LPR7"/>
<accession>A0A7V1LPR7</accession>
<gene>
    <name evidence="2" type="ORF">ENJ10_14070</name>
</gene>
<dbReference type="InterPro" id="IPR030959">
    <property type="entry name" value="GWxTD_dom"/>
</dbReference>
<dbReference type="Proteomes" id="UP000886005">
    <property type="component" value="Unassembled WGS sequence"/>
</dbReference>
<comment type="caution">
    <text evidence="2">The sequence shown here is derived from an EMBL/GenBank/DDBJ whole genome shotgun (WGS) entry which is preliminary data.</text>
</comment>
<proteinExistence type="predicted"/>